<name>A0AAV2EDK5_9ROSI</name>
<dbReference type="EMBL" id="OZ034817">
    <property type="protein sequence ID" value="CAL1383819.1"/>
    <property type="molecule type" value="Genomic_DNA"/>
</dbReference>
<gene>
    <name evidence="2" type="ORF">LTRI10_LOCUS25065</name>
</gene>
<keyword evidence="3" id="KW-1185">Reference proteome</keyword>
<reference evidence="2 3" key="1">
    <citation type="submission" date="2024-04" db="EMBL/GenBank/DDBJ databases">
        <authorList>
            <person name="Fracassetti M."/>
        </authorList>
    </citation>
    <scope>NUCLEOTIDE SEQUENCE [LARGE SCALE GENOMIC DNA]</scope>
</reference>
<accession>A0AAV2EDK5</accession>
<evidence type="ECO:0000313" key="3">
    <source>
        <dbReference type="Proteomes" id="UP001497516"/>
    </source>
</evidence>
<organism evidence="2 3">
    <name type="scientific">Linum trigynum</name>
    <dbReference type="NCBI Taxonomy" id="586398"/>
    <lineage>
        <taxon>Eukaryota</taxon>
        <taxon>Viridiplantae</taxon>
        <taxon>Streptophyta</taxon>
        <taxon>Embryophyta</taxon>
        <taxon>Tracheophyta</taxon>
        <taxon>Spermatophyta</taxon>
        <taxon>Magnoliopsida</taxon>
        <taxon>eudicotyledons</taxon>
        <taxon>Gunneridae</taxon>
        <taxon>Pentapetalae</taxon>
        <taxon>rosids</taxon>
        <taxon>fabids</taxon>
        <taxon>Malpighiales</taxon>
        <taxon>Linaceae</taxon>
        <taxon>Linum</taxon>
    </lineage>
</organism>
<evidence type="ECO:0000313" key="2">
    <source>
        <dbReference type="EMBL" id="CAL1383819.1"/>
    </source>
</evidence>
<proteinExistence type="predicted"/>
<feature type="region of interest" description="Disordered" evidence="1">
    <location>
        <begin position="1"/>
        <end position="83"/>
    </location>
</feature>
<protein>
    <submittedName>
        <fullName evidence="2">Uncharacterized protein</fullName>
    </submittedName>
</protein>
<evidence type="ECO:0000256" key="1">
    <source>
        <dbReference type="SAM" id="MobiDB-lite"/>
    </source>
</evidence>
<feature type="region of interest" description="Disordered" evidence="1">
    <location>
        <begin position="115"/>
        <end position="161"/>
    </location>
</feature>
<dbReference type="AlphaFoldDB" id="A0AAV2EDK5"/>
<sequence>MKGDRPGQIKRGPLKGKAGGPDPPRPAEISEHAGQVPAAQPNDEIVKALVSANSESEEESHCFEIKRRAPASRSNGPIAQSKGRVSQIVASIESGLASDAAAQLSSAEQMGCENNGVKDQAKIQEASPKLDEYGSNLSNPDFGTRKRPLEAVEGDLGDMPTPKKQFVEVAENLNKVEEASLEWPQSDK</sequence>
<dbReference type="Proteomes" id="UP001497516">
    <property type="component" value="Chromosome 4"/>
</dbReference>